<feature type="domain" description="Amidohydrolase-related" evidence="3">
    <location>
        <begin position="181"/>
        <end position="550"/>
    </location>
</feature>
<dbReference type="InterPro" id="IPR011778">
    <property type="entry name" value="Hydantoinase/dihydroPyrase"/>
</dbReference>
<feature type="compositionally biased region" description="Low complexity" evidence="2">
    <location>
        <begin position="606"/>
        <end position="622"/>
    </location>
</feature>
<dbReference type="Pfam" id="PF01979">
    <property type="entry name" value="Amidohydro_1"/>
    <property type="match status" value="1"/>
</dbReference>
<dbReference type="Gene3D" id="2.30.40.10">
    <property type="entry name" value="Urease, subunit C, domain 1"/>
    <property type="match status" value="2"/>
</dbReference>
<name>A0ABQ0ES31_APOSI</name>
<evidence type="ECO:0000313" key="5">
    <source>
        <dbReference type="Proteomes" id="UP001623349"/>
    </source>
</evidence>
<dbReference type="SUPFAM" id="SSF51338">
    <property type="entry name" value="Composite domain of metallo-dependent hydrolases"/>
    <property type="match status" value="2"/>
</dbReference>
<feature type="compositionally biased region" description="Polar residues" evidence="2">
    <location>
        <begin position="631"/>
        <end position="640"/>
    </location>
</feature>
<dbReference type="Proteomes" id="UP001623349">
    <property type="component" value="Unassembled WGS sequence"/>
</dbReference>
<comment type="similarity">
    <text evidence="1">Belongs to the metallo-dependent hydrolases superfamily. Hydantoinase/dihydropyrimidinase family.</text>
</comment>
<gene>
    <name evidence="4" type="ORF">APTSU1_000483100</name>
</gene>
<keyword evidence="5" id="KW-1185">Reference proteome</keyword>
<dbReference type="InterPro" id="IPR050378">
    <property type="entry name" value="Metallo-dep_Hydrolases_sf"/>
</dbReference>
<feature type="region of interest" description="Disordered" evidence="2">
    <location>
        <begin position="1"/>
        <end position="30"/>
    </location>
</feature>
<dbReference type="InterPro" id="IPR006680">
    <property type="entry name" value="Amidohydro-rel"/>
</dbReference>
<dbReference type="InterPro" id="IPR032466">
    <property type="entry name" value="Metal_Hydrolase"/>
</dbReference>
<feature type="compositionally biased region" description="Polar residues" evidence="2">
    <location>
        <begin position="86"/>
        <end position="97"/>
    </location>
</feature>
<dbReference type="SUPFAM" id="SSF51556">
    <property type="entry name" value="Metallo-dependent hydrolases"/>
    <property type="match status" value="1"/>
</dbReference>
<dbReference type="PANTHER" id="PTHR11647">
    <property type="entry name" value="HYDRANTOINASE/DIHYDROPYRIMIDINASE FAMILY MEMBER"/>
    <property type="match status" value="1"/>
</dbReference>
<comment type="caution">
    <text evidence="4">The sequence shown here is derived from an EMBL/GenBank/DDBJ whole genome shotgun (WGS) entry which is preliminary data.</text>
</comment>
<feature type="region of interest" description="Disordered" evidence="2">
    <location>
        <begin position="53"/>
        <end position="127"/>
    </location>
</feature>
<accession>A0ABQ0ES31</accession>
<proteinExistence type="inferred from homology"/>
<sequence length="669" mass="72735">MAERRRAWNTEDDLPVYLARPGSAAQTPRQKYGGMFAAVEGAYENKTIDFDAYSVGRRGSARTPRSAGRPDAVGLPCPGGSEDTASDVSEPSGSAVSSPGDRDDRPPALRIRCPAPRDLPLGRDNGQSDRLLIRGGRIINDDQSFYADVYLEDGLIKWRRQIGENLIVPGGVKTIEANGRMVIPGGIDVNTYLQKPSQGMTSADDFFQGTKAALAGGTTMIIDHVVPEPGSSLLTSFEKWHEAADTKSCCDYSLHVDITSWYDGVREELEVLVQDKGRMCFVVHPMGKSCTLDTEAEGTSFVPHTSVWGVNSFQVYMAYKDLYQMSDSQLYEAFTFLKGLGAVILVHAENGDLIAQEQKRILEMGITGPEGHALSRPEELEAEAVFRAIAIAGRINCPVYITKVMSKSAADIIALARKKGGDLQVTGSGHCPYSTAQKAVGKDNFTLIPEGVNGIEERMTVVWDKAVATGKMDENQFVAVTSTNAAKIFNLYPRKGRIAVGSDADVVIWDPDKIKTITAKSHKSTVEYNIFEGMECHGSPLVVISQGKIVFEDGNISVSKGMGRFIPRKPFPEHLYQRVRIRSKVFGLHSVSRGMYDGPVYEVPATPKHAAPAPSAKSSPSKHQPPPIRNLHQSNFSLSGAQIDDNNPRRTGHRIVAPPGGRSNITSLG</sequence>
<dbReference type="EMBL" id="BAAFST010000005">
    <property type="protein sequence ID" value="GAB1289601.1"/>
    <property type="molecule type" value="Genomic_DNA"/>
</dbReference>
<evidence type="ECO:0000256" key="2">
    <source>
        <dbReference type="SAM" id="MobiDB-lite"/>
    </source>
</evidence>
<dbReference type="InterPro" id="IPR011059">
    <property type="entry name" value="Metal-dep_hydrolase_composite"/>
</dbReference>
<dbReference type="Gene3D" id="3.20.20.140">
    <property type="entry name" value="Metal-dependent hydrolases"/>
    <property type="match status" value="3"/>
</dbReference>
<evidence type="ECO:0000256" key="1">
    <source>
        <dbReference type="ARBA" id="ARBA00008829"/>
    </source>
</evidence>
<reference evidence="4 5" key="1">
    <citation type="submission" date="2024-08" db="EMBL/GenBank/DDBJ databases">
        <title>The draft genome of Apodemus speciosus.</title>
        <authorList>
            <person name="Nabeshima K."/>
            <person name="Suzuki S."/>
            <person name="Onuma M."/>
        </authorList>
    </citation>
    <scope>NUCLEOTIDE SEQUENCE [LARGE SCALE GENOMIC DNA]</scope>
    <source>
        <strain evidence="4">IB14-021</strain>
    </source>
</reference>
<dbReference type="PANTHER" id="PTHR11647:SF54">
    <property type="entry name" value="DIHYDROPYRIMIDINASE-RELATED PROTEIN 1"/>
    <property type="match status" value="1"/>
</dbReference>
<evidence type="ECO:0000313" key="4">
    <source>
        <dbReference type="EMBL" id="GAB1289601.1"/>
    </source>
</evidence>
<protein>
    <submittedName>
        <fullName evidence="4">Crmp1 protein</fullName>
    </submittedName>
</protein>
<feature type="region of interest" description="Disordered" evidence="2">
    <location>
        <begin position="606"/>
        <end position="669"/>
    </location>
</feature>
<dbReference type="CDD" id="cd01314">
    <property type="entry name" value="D-HYD"/>
    <property type="match status" value="1"/>
</dbReference>
<organism evidence="4 5">
    <name type="scientific">Apodemus speciosus</name>
    <name type="common">Large Japanese field mouse</name>
    <dbReference type="NCBI Taxonomy" id="105296"/>
    <lineage>
        <taxon>Eukaryota</taxon>
        <taxon>Metazoa</taxon>
        <taxon>Chordata</taxon>
        <taxon>Craniata</taxon>
        <taxon>Vertebrata</taxon>
        <taxon>Euteleostomi</taxon>
        <taxon>Mammalia</taxon>
        <taxon>Eutheria</taxon>
        <taxon>Euarchontoglires</taxon>
        <taxon>Glires</taxon>
        <taxon>Rodentia</taxon>
        <taxon>Myomorpha</taxon>
        <taxon>Muroidea</taxon>
        <taxon>Muridae</taxon>
        <taxon>Murinae</taxon>
        <taxon>Apodemus</taxon>
    </lineage>
</organism>
<evidence type="ECO:0000259" key="3">
    <source>
        <dbReference type="Pfam" id="PF01979"/>
    </source>
</evidence>